<evidence type="ECO:0000313" key="7">
    <source>
        <dbReference type="EMBL" id="RHE11758.1"/>
    </source>
</evidence>
<evidence type="ECO:0000313" key="5">
    <source>
        <dbReference type="EMBL" id="RGR49598.1"/>
    </source>
</evidence>
<feature type="domain" description="Zinc-ribbon" evidence="2">
    <location>
        <begin position="100"/>
        <end position="120"/>
    </location>
</feature>
<evidence type="ECO:0000256" key="1">
    <source>
        <dbReference type="SAM" id="MobiDB-lite"/>
    </source>
</evidence>
<dbReference type="Proteomes" id="UP000095409">
    <property type="component" value="Unassembled WGS sequence"/>
</dbReference>
<dbReference type="EMBL" id="CYZD01000016">
    <property type="protein sequence ID" value="CUO62048.1"/>
    <property type="molecule type" value="Genomic_DNA"/>
</dbReference>
<reference evidence="16 17" key="2">
    <citation type="submission" date="2018-08" db="EMBL/GenBank/DDBJ databases">
        <title>A genome reference for cultivated species of the human gut microbiota.</title>
        <authorList>
            <person name="Zou Y."/>
            <person name="Xue W."/>
            <person name="Luo G."/>
        </authorList>
    </citation>
    <scope>NUCLEOTIDE SEQUENCE [LARGE SCALE GENOMIC DNA]</scope>
    <source>
        <strain evidence="6 16">AF14-23</strain>
        <strain evidence="5 21">AF25-21</strain>
        <strain evidence="11 22">AF37-6AC</strain>
        <strain evidence="10 19">AF39-4</strain>
        <strain evidence="9 18">AM22-9LB</strain>
        <strain evidence="8 17">AM27-32LB</strain>
        <strain evidence="7 20">AM29-25AC</strain>
    </source>
</reference>
<dbReference type="Proteomes" id="UP000095413">
    <property type="component" value="Unassembled WGS sequence"/>
</dbReference>
<evidence type="ECO:0000313" key="16">
    <source>
        <dbReference type="Proteomes" id="UP000265828"/>
    </source>
</evidence>
<evidence type="ECO:0000313" key="18">
    <source>
        <dbReference type="Proteomes" id="UP000284220"/>
    </source>
</evidence>
<dbReference type="Proteomes" id="UP000285897">
    <property type="component" value="Unassembled WGS sequence"/>
</dbReference>
<evidence type="ECO:0000313" key="4">
    <source>
        <dbReference type="EMBL" id="CUP37206.1"/>
    </source>
</evidence>
<dbReference type="AlphaFoldDB" id="A0A174MPJ3"/>
<dbReference type="Proteomes" id="UP000284267">
    <property type="component" value="Unassembled WGS sequence"/>
</dbReference>
<dbReference type="Proteomes" id="UP000293506">
    <property type="component" value="Unassembled WGS sequence"/>
</dbReference>
<dbReference type="EMBL" id="QROS01000006">
    <property type="protein sequence ID" value="RHL47316.1"/>
    <property type="molecule type" value="Genomic_DNA"/>
</dbReference>
<reference evidence="12 23" key="3">
    <citation type="journal article" date="2019" name="Science, e1252229">
        <title>Invertible promoters mediate bacterial phase variation, antibiotic resistance, and host adaptation in the gut.</title>
        <authorList>
            <person name="Jiang X."/>
            <person name="Hall A.B."/>
            <person name="Arthur T.D."/>
            <person name="Plichta D.R."/>
            <person name="Covington C.T."/>
            <person name="Poyet M."/>
            <person name="Crothers J."/>
            <person name="Moses P.L."/>
            <person name="Tolonen A.C."/>
            <person name="Vlamakis H."/>
            <person name="Alm E.J."/>
            <person name="Xavier R.J."/>
        </authorList>
    </citation>
    <scope>NUCLEOTIDE SEQUENCE [LARGE SCALE GENOMIC DNA]</scope>
    <source>
        <strain evidence="23">af_0058</strain>
        <strain evidence="12">Af_0058</strain>
    </source>
</reference>
<feature type="region of interest" description="Disordered" evidence="1">
    <location>
        <begin position="125"/>
        <end position="200"/>
    </location>
</feature>
<dbReference type="EMBL" id="QROE01000006">
    <property type="protein sequence ID" value="RHK93861.1"/>
    <property type="molecule type" value="Genomic_DNA"/>
</dbReference>
<evidence type="ECO:0000313" key="17">
    <source>
        <dbReference type="Proteomes" id="UP000283928"/>
    </source>
</evidence>
<dbReference type="Pfam" id="PF13240">
    <property type="entry name" value="Zn_Ribbon_1"/>
    <property type="match status" value="1"/>
</dbReference>
<dbReference type="OrthoDB" id="9788304at2"/>
<dbReference type="EMBL" id="CZBA01000005">
    <property type="protein sequence ID" value="CUP37206.1"/>
    <property type="molecule type" value="Genomic_DNA"/>
</dbReference>
<evidence type="ECO:0000313" key="11">
    <source>
        <dbReference type="EMBL" id="RHL47316.1"/>
    </source>
</evidence>
<dbReference type="EMBL" id="RCXQ01000003">
    <property type="protein sequence ID" value="RYT67857.1"/>
    <property type="molecule type" value="Genomic_DNA"/>
</dbReference>
<dbReference type="EMBL" id="QSKO01000004">
    <property type="protein sequence ID" value="RHE76916.1"/>
    <property type="molecule type" value="Genomic_DNA"/>
</dbReference>
<evidence type="ECO:0000313" key="15">
    <source>
        <dbReference type="Proteomes" id="UP000095413"/>
    </source>
</evidence>
<dbReference type="EMBL" id="QSJW01000006">
    <property type="protein sequence ID" value="RHE11758.1"/>
    <property type="molecule type" value="Genomic_DNA"/>
</dbReference>
<dbReference type="Proteomes" id="UP000285839">
    <property type="component" value="Unassembled WGS sequence"/>
</dbReference>
<feature type="compositionally biased region" description="Acidic residues" evidence="1">
    <location>
        <begin position="126"/>
        <end position="200"/>
    </location>
</feature>
<keyword evidence="24" id="KW-1185">Reference proteome</keyword>
<gene>
    <name evidence="11" type="ORF">DW021_09630</name>
    <name evidence="10" type="ORF">DW040_13495</name>
    <name evidence="9" type="ORF">DW272_11295</name>
    <name evidence="8" type="ORF">DW723_04735</name>
    <name evidence="7" type="ORF">DW767_10160</name>
    <name evidence="6" type="ORF">DWW07_12785</name>
    <name evidence="5" type="ORF">DWY46_07325</name>
    <name evidence="12" type="ORF">EAI82_04885</name>
    <name evidence="3" type="ORF">ERS852394_02610</name>
    <name evidence="4" type="ORF">ERS852533_01128</name>
    <name evidence="13" type="ORF">ROSSTS7063_02166</name>
</gene>
<proteinExistence type="predicted"/>
<dbReference type="InterPro" id="IPR026870">
    <property type="entry name" value="Zinc_ribbon_dom"/>
</dbReference>
<dbReference type="EMBL" id="QRHZ01000005">
    <property type="protein sequence ID" value="RHG16850.1"/>
    <property type="molecule type" value="Genomic_DNA"/>
</dbReference>
<dbReference type="EMBL" id="CABHNB010000030">
    <property type="protein sequence ID" value="VUX12391.1"/>
    <property type="molecule type" value="Genomic_DNA"/>
</dbReference>
<evidence type="ECO:0000313" key="9">
    <source>
        <dbReference type="EMBL" id="RHG16850.1"/>
    </source>
</evidence>
<sequence length="200" mass="22108">MAKDFFGSLGETLTKTAKELSGRAEEVYETQRLKNKISGEERQIEKAMADLGRIIYKRYKKEIPVDDAQKALCEQIDQRMEQIEKYKTDISELKVKNKRFCPSCGSPLAKDDAFCSQCGAACPTVEPEEDAGDDVIEGTAEEVAEETATEETDETVEEANADTAEDAVTTEETVEEAAEAEEAAQTDAEEQTEAEGEKEE</sequence>
<evidence type="ECO:0000313" key="8">
    <source>
        <dbReference type="EMBL" id="RHE76916.1"/>
    </source>
</evidence>
<dbReference type="Proteomes" id="UP000265828">
    <property type="component" value="Unassembled WGS sequence"/>
</dbReference>
<reference evidence="13 24" key="4">
    <citation type="submission" date="2019-07" db="EMBL/GenBank/DDBJ databases">
        <authorList>
            <person name="Hibberd C M."/>
            <person name="Gehrig L. J."/>
            <person name="Chang H.-W."/>
            <person name="Venkatesh S."/>
        </authorList>
    </citation>
    <scope>NUCLEOTIDE SEQUENCE [LARGE SCALE GENOMIC DNA]</scope>
    <source>
        <strain evidence="13">Ruminococcus_obeum_SSTS_Bg7063</strain>
    </source>
</reference>
<evidence type="ECO:0000313" key="12">
    <source>
        <dbReference type="EMBL" id="RYT67857.1"/>
    </source>
</evidence>
<evidence type="ECO:0000313" key="21">
    <source>
        <dbReference type="Proteomes" id="UP000285839"/>
    </source>
</evidence>
<dbReference type="EMBL" id="QRUH01000004">
    <property type="protein sequence ID" value="RGR49598.1"/>
    <property type="molecule type" value="Genomic_DNA"/>
</dbReference>
<evidence type="ECO:0000313" key="10">
    <source>
        <dbReference type="EMBL" id="RHK93861.1"/>
    </source>
</evidence>
<evidence type="ECO:0000313" key="22">
    <source>
        <dbReference type="Proteomes" id="UP000285897"/>
    </source>
</evidence>
<dbReference type="RefSeq" id="WP_055055667.1">
    <property type="nucleotide sequence ID" value="NZ_CABHNB010000030.1"/>
</dbReference>
<organism evidence="4 15">
    <name type="scientific">Blautia obeum</name>
    <dbReference type="NCBI Taxonomy" id="40520"/>
    <lineage>
        <taxon>Bacteria</taxon>
        <taxon>Bacillati</taxon>
        <taxon>Bacillota</taxon>
        <taxon>Clostridia</taxon>
        <taxon>Lachnospirales</taxon>
        <taxon>Lachnospiraceae</taxon>
        <taxon>Blautia</taxon>
    </lineage>
</organism>
<evidence type="ECO:0000259" key="2">
    <source>
        <dbReference type="Pfam" id="PF13240"/>
    </source>
</evidence>
<evidence type="ECO:0000313" key="14">
    <source>
        <dbReference type="Proteomes" id="UP000095409"/>
    </source>
</evidence>
<name>A0A174MPJ3_9FIRM</name>
<dbReference type="Proteomes" id="UP000283928">
    <property type="component" value="Unassembled WGS sequence"/>
</dbReference>
<protein>
    <submittedName>
        <fullName evidence="4">Double zinc ribbon</fullName>
    </submittedName>
    <submittedName>
        <fullName evidence="5">Zinc ribbon domain-containing protein</fullName>
    </submittedName>
</protein>
<dbReference type="Proteomes" id="UP000284644">
    <property type="component" value="Unassembled WGS sequence"/>
</dbReference>
<evidence type="ECO:0000313" key="13">
    <source>
        <dbReference type="EMBL" id="VUX12391.1"/>
    </source>
</evidence>
<evidence type="ECO:0000313" key="23">
    <source>
        <dbReference type="Proteomes" id="UP000293506"/>
    </source>
</evidence>
<evidence type="ECO:0000313" key="6">
    <source>
        <dbReference type="EMBL" id="RGV62506.1"/>
    </source>
</evidence>
<evidence type="ECO:0000313" key="24">
    <source>
        <dbReference type="Proteomes" id="UP000409147"/>
    </source>
</evidence>
<dbReference type="Proteomes" id="UP000409147">
    <property type="component" value="Unassembled WGS sequence"/>
</dbReference>
<dbReference type="Proteomes" id="UP000284220">
    <property type="component" value="Unassembled WGS sequence"/>
</dbReference>
<accession>A0A174MPJ3</accession>
<dbReference type="EMBL" id="QRZI01000009">
    <property type="protein sequence ID" value="RGV62506.1"/>
    <property type="molecule type" value="Genomic_DNA"/>
</dbReference>
<evidence type="ECO:0000313" key="19">
    <source>
        <dbReference type="Proteomes" id="UP000284267"/>
    </source>
</evidence>
<evidence type="ECO:0000313" key="20">
    <source>
        <dbReference type="Proteomes" id="UP000284644"/>
    </source>
</evidence>
<evidence type="ECO:0000313" key="3">
    <source>
        <dbReference type="EMBL" id="CUO62048.1"/>
    </source>
</evidence>
<reference evidence="14 15" key="1">
    <citation type="submission" date="2015-09" db="EMBL/GenBank/DDBJ databases">
        <authorList>
            <consortium name="Pathogen Informatics"/>
        </authorList>
    </citation>
    <scope>NUCLEOTIDE SEQUENCE [LARGE SCALE GENOMIC DNA]</scope>
    <source>
        <strain evidence="3 14">2789STDY5608837</strain>
        <strain evidence="4 15">2789STDY5834921</strain>
    </source>
</reference>